<dbReference type="Proteomes" id="UP000004793">
    <property type="component" value="Chromosome"/>
</dbReference>
<dbReference type="InterPro" id="IPR036582">
    <property type="entry name" value="Mao_N_sf"/>
</dbReference>
<dbReference type="OrthoDB" id="9798386at2"/>
<dbReference type="SUPFAM" id="SSF55383">
    <property type="entry name" value="Copper amine oxidase, domain N"/>
    <property type="match status" value="1"/>
</dbReference>
<dbReference type="AlphaFoldDB" id="A0A7U6GFV3"/>
<keyword evidence="3" id="KW-1185">Reference proteome</keyword>
<dbReference type="InterPro" id="IPR012854">
    <property type="entry name" value="Cu_amine_oxidase-like_N"/>
</dbReference>
<dbReference type="RefSeq" id="WP_014454025.1">
    <property type="nucleotide sequence ID" value="NC_017096.1"/>
</dbReference>
<reference evidence="2 3" key="1">
    <citation type="submission" date="2011-01" db="EMBL/GenBank/DDBJ databases">
        <title>Whole genome sequence of Caldisericum exile AZM16c01.</title>
        <authorList>
            <person name="Narita-Yamada S."/>
            <person name="Kawakoshi A."/>
            <person name="Nakamura S."/>
            <person name="Sasagawa M."/>
            <person name="Fukada J."/>
            <person name="Sekine M."/>
            <person name="Kato Y."/>
            <person name="Fukai R."/>
            <person name="Sasaki K."/>
            <person name="Hanamaki A."/>
            <person name="Narita H."/>
            <person name="Konno Y."/>
            <person name="Mori K."/>
            <person name="Yamazaki S."/>
            <person name="Suzuki K."/>
            <person name="Fujita N."/>
        </authorList>
    </citation>
    <scope>NUCLEOTIDE SEQUENCE [LARGE SCALE GENOMIC DNA]</scope>
    <source>
        <strain evidence="3">DSM 21853 / NBRC 104410 / AZM16c01</strain>
    </source>
</reference>
<evidence type="ECO:0000259" key="1">
    <source>
        <dbReference type="Pfam" id="PF07833"/>
    </source>
</evidence>
<dbReference type="Pfam" id="PF09136">
    <property type="entry name" value="Glucodextran_B"/>
    <property type="match status" value="1"/>
</dbReference>
<sequence>MKFKKVVTFFYILFIVSLFISPKEINALPTQIDLIDKQTEKVFYFDPIPNFNTQGTLLNEDAFVYKVGEIIYGRINENQSSSWYVGLKDLSGNILVQTQLNTKNEFSIVASVNKDGKYVIFATDSLTSPSWIITKEIYIVYNFELIKADIKMCSNMTSTVEGKVKLGNNVAPTNPITVSVVNPNKKLAVKSTTNSYFNLVFPGSGILGDSYLIISDGYPSSTGSDAIVYAIMPNYLTETWKLEELTPNAPIYNDEEGNLEQSIVVVLKDSKGNLISGKSANFIIGSTWQNPSIKEISEGVYKIYGGHVKGNLVEIYVKDIVISNKIVKMTKKLTYFNPYIEVDAKFSKAPYGAGPYKDLTLGKDVFDLVPIKIGYSLEINCGVFPVPGIKDPVSPKYTLKENYYVYKVETEIGPGLENHDTKTGIKNIYYVKSLKGAYIKIKAIIWERANKDKTTPWSQATPTPYNACCSKSISETFYLTSETLEMLYEVDPVKFEIGEIKDLKIKVDNSFSIVHVYMVNSRGQKLQDSITVSYRGGRERKTLSDLWFNPLHITGTNIPDLPILFGYDDNIDYVYANSNVIFKGISFNYITNYPLDKNSIVVEIFEKCDSTYPYCAILKGTVEVTPKVQEIIGNYEIYTSRIDKSKFYSGIDRSVFIKAPFTFKDIFINCYLNGKPLSDFGIDFSYQKSEDGKILLVFEKPIPYEEDVSQNEISVKIEAFNDDLTKEEVSEIKIPVFKPIEDKTPPKIEIISPNDGLLTNNEMLEVSGMVTDDTEVENVYINGEKVSISKGLFKTSLKLNEGQNVIMILARDIYGNEAKEILKVYLDKTPPTCEINYPKVTEKGKVQITGKTENDTKIYFRGNEIKNENGSFSIEVELSKGLNYFFFSFEDRAGNKAKTTIEIKKIEITKIILQVGNKNMYINSKSLPIDPGRETTPIIKNGRVLVPIRAIVESVGGKVYWDGSTQKVTILYYNTTIELWVGKEKALINGKEVPIDSINKEVKPEIINGRVMVPIRFIAESLGAEVEWDAQSKIVILTFIR</sequence>
<gene>
    <name evidence="2" type="ordered locus">CSE_15040</name>
</gene>
<name>A0A7U6GFV3_CALEA</name>
<accession>A0A7U6GFV3</accession>
<evidence type="ECO:0000313" key="2">
    <source>
        <dbReference type="EMBL" id="BAL81630.1"/>
    </source>
</evidence>
<dbReference type="EMBL" id="AP012051">
    <property type="protein sequence ID" value="BAL81630.1"/>
    <property type="molecule type" value="Genomic_DNA"/>
</dbReference>
<dbReference type="Gene3D" id="3.30.457.10">
    <property type="entry name" value="Copper amine oxidase-like, N-terminal domain"/>
    <property type="match status" value="1"/>
</dbReference>
<dbReference type="KEGG" id="cex:CSE_15040"/>
<feature type="domain" description="Copper amine oxidase-like N-terminal" evidence="1">
    <location>
        <begin position="935"/>
        <end position="1036"/>
    </location>
</feature>
<proteinExistence type="predicted"/>
<organism evidence="2 3">
    <name type="scientific">Caldisericum exile (strain DSM 21853 / NBRC 104410 / AZM16c01)</name>
    <dbReference type="NCBI Taxonomy" id="511051"/>
    <lineage>
        <taxon>Bacteria</taxon>
        <taxon>Pseudomonadati</taxon>
        <taxon>Caldisericota/Cryosericota group</taxon>
        <taxon>Caldisericota</taxon>
        <taxon>Caldisericia</taxon>
        <taxon>Caldisericales</taxon>
        <taxon>Caldisericaceae</taxon>
        <taxon>Caldisericum</taxon>
    </lineage>
</organism>
<dbReference type="Pfam" id="PF07833">
    <property type="entry name" value="Cu_amine_oxidN1"/>
    <property type="match status" value="1"/>
</dbReference>
<protein>
    <recommendedName>
        <fullName evidence="1">Copper amine oxidase-like N-terminal domain-containing protein</fullName>
    </recommendedName>
</protein>
<dbReference type="Gene3D" id="2.60.40.10">
    <property type="entry name" value="Immunoglobulins"/>
    <property type="match status" value="2"/>
</dbReference>
<evidence type="ECO:0000313" key="3">
    <source>
        <dbReference type="Proteomes" id="UP000004793"/>
    </source>
</evidence>
<dbReference type="InterPro" id="IPR013783">
    <property type="entry name" value="Ig-like_fold"/>
</dbReference>